<protein>
    <submittedName>
        <fullName evidence="1">Uncharacterized protein</fullName>
    </submittedName>
</protein>
<gene>
    <name evidence="1" type="ORF">LCGC14_0769590</name>
</gene>
<comment type="caution">
    <text evidence="1">The sequence shown here is derived from an EMBL/GenBank/DDBJ whole genome shotgun (WGS) entry which is preliminary data.</text>
</comment>
<proteinExistence type="predicted"/>
<organism evidence="1">
    <name type="scientific">marine sediment metagenome</name>
    <dbReference type="NCBI Taxonomy" id="412755"/>
    <lineage>
        <taxon>unclassified sequences</taxon>
        <taxon>metagenomes</taxon>
        <taxon>ecological metagenomes</taxon>
    </lineage>
</organism>
<name>A0A0F9QIK7_9ZZZZ</name>
<sequence>MTNHRARQLYGLPAHYCNVWVTRVHRSLYYGGAGSIVSCAADEELHDRVLTDLHWPVSHQVLQPVENAQNAFTAGFVS</sequence>
<accession>A0A0F9QIK7</accession>
<evidence type="ECO:0000313" key="1">
    <source>
        <dbReference type="EMBL" id="KKN36837.1"/>
    </source>
</evidence>
<reference evidence="1" key="1">
    <citation type="journal article" date="2015" name="Nature">
        <title>Complex archaea that bridge the gap between prokaryotes and eukaryotes.</title>
        <authorList>
            <person name="Spang A."/>
            <person name="Saw J.H."/>
            <person name="Jorgensen S.L."/>
            <person name="Zaremba-Niedzwiedzka K."/>
            <person name="Martijn J."/>
            <person name="Lind A.E."/>
            <person name="van Eijk R."/>
            <person name="Schleper C."/>
            <person name="Guy L."/>
            <person name="Ettema T.J."/>
        </authorList>
    </citation>
    <scope>NUCLEOTIDE SEQUENCE</scope>
</reference>
<dbReference type="AlphaFoldDB" id="A0A0F9QIK7"/>
<dbReference type="EMBL" id="LAZR01001939">
    <property type="protein sequence ID" value="KKN36837.1"/>
    <property type="molecule type" value="Genomic_DNA"/>
</dbReference>